<dbReference type="RefSeq" id="WP_122823160.1">
    <property type="nucleotide sequence ID" value="NZ_CP033325.1"/>
</dbReference>
<accession>A0ABV9D588</accession>
<evidence type="ECO:0000313" key="4">
    <source>
        <dbReference type="Proteomes" id="UP001595955"/>
    </source>
</evidence>
<feature type="domain" description="HTH cro/C1-type" evidence="2">
    <location>
        <begin position="23"/>
        <end position="77"/>
    </location>
</feature>
<gene>
    <name evidence="3" type="ORF">ACFO3F_01630</name>
</gene>
<dbReference type="CDD" id="cd00093">
    <property type="entry name" value="HTH_XRE"/>
    <property type="match status" value="1"/>
</dbReference>
<feature type="region of interest" description="Disordered" evidence="1">
    <location>
        <begin position="87"/>
        <end position="124"/>
    </location>
</feature>
<dbReference type="InterPro" id="IPR010982">
    <property type="entry name" value="Lambda_DNA-bd_dom_sf"/>
</dbReference>
<proteinExistence type="predicted"/>
<name>A0ABV9D588_9MICO</name>
<reference evidence="4" key="1">
    <citation type="journal article" date="2019" name="Int. J. Syst. Evol. Microbiol.">
        <title>The Global Catalogue of Microorganisms (GCM) 10K type strain sequencing project: providing services to taxonomists for standard genome sequencing and annotation.</title>
        <authorList>
            <consortium name="The Broad Institute Genomics Platform"/>
            <consortium name="The Broad Institute Genome Sequencing Center for Infectious Disease"/>
            <person name="Wu L."/>
            <person name="Ma J."/>
        </authorList>
    </citation>
    <scope>NUCLEOTIDE SEQUENCE [LARGE SCALE GENOMIC DNA]</scope>
    <source>
        <strain evidence="4">JCM 3369</strain>
    </source>
</reference>
<comment type="caution">
    <text evidence="3">The sequence shown here is derived from an EMBL/GenBank/DDBJ whole genome shotgun (WGS) entry which is preliminary data.</text>
</comment>
<protein>
    <submittedName>
        <fullName evidence="3">Helix-turn-helix domain-containing protein</fullName>
    </submittedName>
</protein>
<evidence type="ECO:0000313" key="3">
    <source>
        <dbReference type="EMBL" id="MFC4553937.1"/>
    </source>
</evidence>
<organism evidence="3 4">
    <name type="scientific">Georgenia faecalis</name>
    <dbReference type="NCBI Taxonomy" id="2483799"/>
    <lineage>
        <taxon>Bacteria</taxon>
        <taxon>Bacillati</taxon>
        <taxon>Actinomycetota</taxon>
        <taxon>Actinomycetes</taxon>
        <taxon>Micrococcales</taxon>
        <taxon>Bogoriellaceae</taxon>
        <taxon>Georgenia</taxon>
    </lineage>
</organism>
<keyword evidence="4" id="KW-1185">Reference proteome</keyword>
<dbReference type="EMBL" id="JBHSGF010000001">
    <property type="protein sequence ID" value="MFC4553937.1"/>
    <property type="molecule type" value="Genomic_DNA"/>
</dbReference>
<dbReference type="PROSITE" id="PS50943">
    <property type="entry name" value="HTH_CROC1"/>
    <property type="match status" value="1"/>
</dbReference>
<dbReference type="SUPFAM" id="SSF47413">
    <property type="entry name" value="lambda repressor-like DNA-binding domains"/>
    <property type="match status" value="1"/>
</dbReference>
<dbReference type="SMART" id="SM00530">
    <property type="entry name" value="HTH_XRE"/>
    <property type="match status" value="1"/>
</dbReference>
<sequence length="158" mass="16705">MATAQAASSRRWRLWRNVVGVVLRETRQGRGEILSDVAARAGVSPQYLSEVERGRKEPSSEVLAAVVEALGLTLSDLTRSATALLDAAAEPRRERREPWAPLDPVPAAAPAPASTERGDRPAPVEPMVPVQILSLSAETHVGPSGDVGDFGVVVLLAA</sequence>
<dbReference type="InterPro" id="IPR001387">
    <property type="entry name" value="Cro/C1-type_HTH"/>
</dbReference>
<evidence type="ECO:0000259" key="2">
    <source>
        <dbReference type="PROSITE" id="PS50943"/>
    </source>
</evidence>
<dbReference type="Gene3D" id="1.10.260.40">
    <property type="entry name" value="lambda repressor-like DNA-binding domains"/>
    <property type="match status" value="1"/>
</dbReference>
<dbReference type="Pfam" id="PF01381">
    <property type="entry name" value="HTH_3"/>
    <property type="match status" value="1"/>
</dbReference>
<evidence type="ECO:0000256" key="1">
    <source>
        <dbReference type="SAM" id="MobiDB-lite"/>
    </source>
</evidence>
<dbReference type="Proteomes" id="UP001595955">
    <property type="component" value="Unassembled WGS sequence"/>
</dbReference>
<feature type="compositionally biased region" description="Basic and acidic residues" evidence="1">
    <location>
        <begin position="89"/>
        <end position="98"/>
    </location>
</feature>